<dbReference type="KEGG" id="gms:SOIL9_20590"/>
<keyword evidence="2" id="KW-1185">Reference proteome</keyword>
<dbReference type="AlphaFoldDB" id="A0A6P2D5D6"/>
<evidence type="ECO:0008006" key="3">
    <source>
        <dbReference type="Google" id="ProtNLM"/>
    </source>
</evidence>
<evidence type="ECO:0000313" key="1">
    <source>
        <dbReference type="EMBL" id="VTR95655.1"/>
    </source>
</evidence>
<proteinExistence type="predicted"/>
<sequence length="231" mass="25596">MTETEWLACRTSRKLLAFLRGRLTERKLRLIGCGCCHIVGPFALAECRTAVDVADRIADRVASTTEMAEGYRAANYARDMATGTMGSIPRRYRTREAWCASWAVHELVVALDPDFPGYLQALHDCVSSALDHLSDLPPNPAVNRLNQARVVRDVVGNPFRATQFDPAWRTSNATLLAQGIYAERAFDRLPILADALQDAGCDNDDILDHCRDPAGPHVRGCWVVDSVLSRE</sequence>
<name>A0A6P2D5D6_9BACT</name>
<accession>A0A6P2D5D6</accession>
<reference evidence="1 2" key="1">
    <citation type="submission" date="2019-05" db="EMBL/GenBank/DDBJ databases">
        <authorList>
            <consortium name="Science for Life Laboratories"/>
        </authorList>
    </citation>
    <scope>NUCLEOTIDE SEQUENCE [LARGE SCALE GENOMIC DNA]</scope>
    <source>
        <strain evidence="1">Soil9</strain>
    </source>
</reference>
<dbReference type="EMBL" id="LR593886">
    <property type="protein sequence ID" value="VTR95655.1"/>
    <property type="molecule type" value="Genomic_DNA"/>
</dbReference>
<evidence type="ECO:0000313" key="2">
    <source>
        <dbReference type="Proteomes" id="UP000464178"/>
    </source>
</evidence>
<gene>
    <name evidence="1" type="ORF">SOIL9_20590</name>
</gene>
<organism evidence="1 2">
    <name type="scientific">Gemmata massiliana</name>
    <dbReference type="NCBI Taxonomy" id="1210884"/>
    <lineage>
        <taxon>Bacteria</taxon>
        <taxon>Pseudomonadati</taxon>
        <taxon>Planctomycetota</taxon>
        <taxon>Planctomycetia</taxon>
        <taxon>Gemmatales</taxon>
        <taxon>Gemmataceae</taxon>
        <taxon>Gemmata</taxon>
    </lineage>
</organism>
<dbReference type="Proteomes" id="UP000464178">
    <property type="component" value="Chromosome"/>
</dbReference>
<dbReference type="RefSeq" id="WP_232069756.1">
    <property type="nucleotide sequence ID" value="NZ_LR593886.1"/>
</dbReference>
<protein>
    <recommendedName>
        <fullName evidence="3">SMI1/KNR4 family protein</fullName>
    </recommendedName>
</protein>